<dbReference type="EMBL" id="JABRWJ010000001">
    <property type="protein sequence ID" value="NRF66108.1"/>
    <property type="molecule type" value="Genomic_DNA"/>
</dbReference>
<dbReference type="Proteomes" id="UP000737171">
    <property type="component" value="Unassembled WGS sequence"/>
</dbReference>
<organism evidence="1 2">
    <name type="scientific">Pseudaquabacterium terrae</name>
    <dbReference type="NCBI Taxonomy" id="2732868"/>
    <lineage>
        <taxon>Bacteria</taxon>
        <taxon>Pseudomonadati</taxon>
        <taxon>Pseudomonadota</taxon>
        <taxon>Betaproteobacteria</taxon>
        <taxon>Burkholderiales</taxon>
        <taxon>Sphaerotilaceae</taxon>
        <taxon>Pseudaquabacterium</taxon>
    </lineage>
</organism>
<protein>
    <submittedName>
        <fullName evidence="1">Uncharacterized protein</fullName>
    </submittedName>
</protein>
<keyword evidence="2" id="KW-1185">Reference proteome</keyword>
<reference evidence="1 2" key="1">
    <citation type="submission" date="2020-05" db="EMBL/GenBank/DDBJ databases">
        <title>Aquincola sp. isolate from soil.</title>
        <authorList>
            <person name="Han J."/>
            <person name="Kim D.-U."/>
        </authorList>
    </citation>
    <scope>NUCLEOTIDE SEQUENCE [LARGE SCALE GENOMIC DNA]</scope>
    <source>
        <strain evidence="1 2">S2</strain>
    </source>
</reference>
<evidence type="ECO:0000313" key="1">
    <source>
        <dbReference type="EMBL" id="NRF66108.1"/>
    </source>
</evidence>
<sequence length="86" mass="9091">MSKSLQGYYGPLAAPSGSVMRRGAAFALRGASKALARLSRRLRAAEAGRGARRAPELEFYAEAGAPEGALYVDGEYVGHVPGVRRL</sequence>
<proteinExistence type="predicted"/>
<gene>
    <name evidence="1" type="ORF">HLB44_03800</name>
</gene>
<dbReference type="RefSeq" id="WP_173120734.1">
    <property type="nucleotide sequence ID" value="NZ_JABRWJ010000001.1"/>
</dbReference>
<evidence type="ECO:0000313" key="2">
    <source>
        <dbReference type="Proteomes" id="UP000737171"/>
    </source>
</evidence>
<name>A0ABX2EC15_9BURK</name>
<accession>A0ABX2EC15</accession>
<comment type="caution">
    <text evidence="1">The sequence shown here is derived from an EMBL/GenBank/DDBJ whole genome shotgun (WGS) entry which is preliminary data.</text>
</comment>